<dbReference type="SUPFAM" id="SSF55729">
    <property type="entry name" value="Acyl-CoA N-acyltransferases (Nat)"/>
    <property type="match status" value="1"/>
</dbReference>
<dbReference type="Proteomes" id="UP001055093">
    <property type="component" value="Unassembled WGS sequence"/>
</dbReference>
<dbReference type="RefSeq" id="WP_137829602.1">
    <property type="nucleotide sequence ID" value="NZ_BPRE01000008.1"/>
</dbReference>
<gene>
    <name evidence="2" type="ORF">BGCPKDLD_2880</name>
</gene>
<reference evidence="2" key="2">
    <citation type="submission" date="2021-08" db="EMBL/GenBank/DDBJ databases">
        <authorList>
            <person name="Tani A."/>
            <person name="Ola A."/>
            <person name="Ogura Y."/>
            <person name="Katsura K."/>
            <person name="Hayashi T."/>
        </authorList>
    </citation>
    <scope>NUCLEOTIDE SEQUENCE</scope>
    <source>
        <strain evidence="2">DSM 14458</strain>
    </source>
</reference>
<dbReference type="Pfam" id="PF13480">
    <property type="entry name" value="Acetyltransf_6"/>
    <property type="match status" value="1"/>
</dbReference>
<feature type="domain" description="BioF2-like acetyltransferase" evidence="1">
    <location>
        <begin position="191"/>
        <end position="342"/>
    </location>
</feature>
<reference evidence="2" key="1">
    <citation type="journal article" date="2021" name="Front. Microbiol.">
        <title>Comprehensive Comparative Genomics and Phenotyping of Methylobacterium Species.</title>
        <authorList>
            <person name="Alessa O."/>
            <person name="Ogura Y."/>
            <person name="Fujitani Y."/>
            <person name="Takami H."/>
            <person name="Hayashi T."/>
            <person name="Sahin N."/>
            <person name="Tani A."/>
        </authorList>
    </citation>
    <scope>NUCLEOTIDE SEQUENCE</scope>
    <source>
        <strain evidence="2">DSM 14458</strain>
    </source>
</reference>
<comment type="caution">
    <text evidence="2">The sequence shown here is derived from an EMBL/GenBank/DDBJ whole genome shotgun (WGS) entry which is preliminary data.</text>
</comment>
<dbReference type="InterPro" id="IPR038740">
    <property type="entry name" value="BioF2-like_GNAT_dom"/>
</dbReference>
<evidence type="ECO:0000313" key="3">
    <source>
        <dbReference type="Proteomes" id="UP001055093"/>
    </source>
</evidence>
<proteinExistence type="predicted"/>
<sequence>MTALAGNLGRIALDGVAPRGSLVAEMAHDLASVETTWRALESDSAALMTPYQRFDWVAAYATAEVEAGSDLLVLILKDEAARPRLLIPLTVERVGPLRIARVVGDRHANFHMPLFASREAAALRPEQLAEALVQAGRKAGIDAFRFANQPRFWDGVPNPLSDRGLPAPSDAYGLLLGPDAEATLRRVFSGDARKKVRAKERKLVEALGPVRHRIAATSAEAAAIQSAFYAQKASRFAALGIADPYADPAVRRFIASATMPGSEGRGPAIEVHSLETENGHVLATFGGAVDGNRFCGMWTSFDTDPELGRFSPGEILLHRLIGDQSARGRRALDLGVGEASYKAKTCDETIELVESLMPVSAGGHLFAAAAGALVRLKHRIKHSPRLFAVANRVRRLRRRRVPSQAESRSGVS</sequence>
<accession>A0ABQ4UW02</accession>
<evidence type="ECO:0000313" key="2">
    <source>
        <dbReference type="EMBL" id="GJE76288.1"/>
    </source>
</evidence>
<organism evidence="2 3">
    <name type="scientific">Methylorubrum suomiense</name>
    <dbReference type="NCBI Taxonomy" id="144191"/>
    <lineage>
        <taxon>Bacteria</taxon>
        <taxon>Pseudomonadati</taxon>
        <taxon>Pseudomonadota</taxon>
        <taxon>Alphaproteobacteria</taxon>
        <taxon>Hyphomicrobiales</taxon>
        <taxon>Methylobacteriaceae</taxon>
        <taxon>Methylorubrum</taxon>
    </lineage>
</organism>
<protein>
    <recommendedName>
        <fullName evidence="1">BioF2-like acetyltransferase domain-containing protein</fullName>
    </recommendedName>
</protein>
<dbReference type="EMBL" id="BPRE01000008">
    <property type="protein sequence ID" value="GJE76288.1"/>
    <property type="molecule type" value="Genomic_DNA"/>
</dbReference>
<name>A0ABQ4UW02_9HYPH</name>
<keyword evidence="3" id="KW-1185">Reference proteome</keyword>
<evidence type="ECO:0000259" key="1">
    <source>
        <dbReference type="Pfam" id="PF13480"/>
    </source>
</evidence>
<dbReference type="InterPro" id="IPR016181">
    <property type="entry name" value="Acyl_CoA_acyltransferase"/>
</dbReference>